<dbReference type="Pfam" id="PF01192">
    <property type="entry name" value="RNA_pol_Rpb6"/>
    <property type="match status" value="1"/>
</dbReference>
<evidence type="ECO:0000313" key="3">
    <source>
        <dbReference type="EMBL" id="KAG5458267.1"/>
    </source>
</evidence>
<protein>
    <submittedName>
        <fullName evidence="3">RNA polymerase Rpb6</fullName>
    </submittedName>
</protein>
<keyword evidence="2" id="KW-0804">Transcription</keyword>
<dbReference type="Gene3D" id="3.90.940.10">
    <property type="match status" value="2"/>
</dbReference>
<dbReference type="OrthoDB" id="259769at2759"/>
<dbReference type="EMBL" id="JAEFCI010008755">
    <property type="protein sequence ID" value="KAG5458267.1"/>
    <property type="molecule type" value="Genomic_DNA"/>
</dbReference>
<dbReference type="Proteomes" id="UP000673691">
    <property type="component" value="Unassembled WGS sequence"/>
</dbReference>
<dbReference type="PROSITE" id="PS01111">
    <property type="entry name" value="RNA_POL_K_14KD"/>
    <property type="match status" value="1"/>
</dbReference>
<evidence type="ECO:0000256" key="1">
    <source>
        <dbReference type="ARBA" id="ARBA00022478"/>
    </source>
</evidence>
<accession>A0A8H7ZSA1</accession>
<dbReference type="GO" id="GO:0005666">
    <property type="term" value="C:RNA polymerase III complex"/>
    <property type="evidence" value="ECO:0007669"/>
    <property type="project" value="TreeGrafter"/>
</dbReference>
<dbReference type="GO" id="GO:0006366">
    <property type="term" value="P:transcription by RNA polymerase II"/>
    <property type="evidence" value="ECO:0007669"/>
    <property type="project" value="TreeGrafter"/>
</dbReference>
<evidence type="ECO:0000256" key="2">
    <source>
        <dbReference type="ARBA" id="ARBA00023163"/>
    </source>
</evidence>
<sequence>MRAGEGGAVDILANPNQDDEGAQQLAAEQGRQPAKERITTPYLTKYERARMLGIRAMQIRRARRPCVDQGMPECALSTICFEGFPLLQASVLYAAIDMNAPVLVDLDGESDPLVIAMKELKEKKIPLIVRRYLPNGTYEDWKLEELQLE</sequence>
<dbReference type="AlphaFoldDB" id="A0A8H7ZSA1"/>
<keyword evidence="1" id="KW-0240">DNA-directed RNA polymerase</keyword>
<dbReference type="GO" id="GO:0003899">
    <property type="term" value="F:DNA-directed RNA polymerase activity"/>
    <property type="evidence" value="ECO:0007669"/>
    <property type="project" value="InterPro"/>
</dbReference>
<dbReference type="GO" id="GO:0003677">
    <property type="term" value="F:DNA binding"/>
    <property type="evidence" value="ECO:0007669"/>
    <property type="project" value="InterPro"/>
</dbReference>
<dbReference type="PANTHER" id="PTHR47227:SF5">
    <property type="entry name" value="DNA-DIRECTED RNA POLYMERASES I, II, AND III SUBUNIT RPABC2"/>
    <property type="match status" value="1"/>
</dbReference>
<proteinExistence type="predicted"/>
<dbReference type="GO" id="GO:0005665">
    <property type="term" value="C:RNA polymerase II, core complex"/>
    <property type="evidence" value="ECO:0007669"/>
    <property type="project" value="TreeGrafter"/>
</dbReference>
<dbReference type="InterPro" id="IPR020708">
    <property type="entry name" value="DNA-dir_RNA_polK_14-18kDa_CS"/>
</dbReference>
<comment type="caution">
    <text evidence="3">The sequence shown here is derived from an EMBL/GenBank/DDBJ whole genome shotgun (WGS) entry which is preliminary data.</text>
</comment>
<dbReference type="InterPro" id="IPR036161">
    <property type="entry name" value="RPB6/omega-like_sf"/>
</dbReference>
<dbReference type="PANTHER" id="PTHR47227">
    <property type="entry name" value="DNA-DIRECTED RNA POLYMERASE SUBUNIT K"/>
    <property type="match status" value="1"/>
</dbReference>
<dbReference type="PIRSF" id="PIRSF000778">
    <property type="entry name" value="RpoK/RPB6"/>
    <property type="match status" value="1"/>
</dbReference>
<dbReference type="SMART" id="SM01409">
    <property type="entry name" value="RNA_pol_Rpb6"/>
    <property type="match status" value="1"/>
</dbReference>
<dbReference type="InterPro" id="IPR006111">
    <property type="entry name" value="Rpo6/Rpb6"/>
</dbReference>
<dbReference type="GO" id="GO:0042797">
    <property type="term" value="P:tRNA transcription by RNA polymerase III"/>
    <property type="evidence" value="ECO:0007669"/>
    <property type="project" value="TreeGrafter"/>
</dbReference>
<gene>
    <name evidence="3" type="ORF">BJ554DRAFT_1541</name>
</gene>
<dbReference type="GO" id="GO:0005736">
    <property type="term" value="C:RNA polymerase I complex"/>
    <property type="evidence" value="ECO:0007669"/>
    <property type="project" value="TreeGrafter"/>
</dbReference>
<organism evidence="3 4">
    <name type="scientific">Olpidium bornovanus</name>
    <dbReference type="NCBI Taxonomy" id="278681"/>
    <lineage>
        <taxon>Eukaryota</taxon>
        <taxon>Fungi</taxon>
        <taxon>Fungi incertae sedis</taxon>
        <taxon>Olpidiomycota</taxon>
        <taxon>Olpidiomycotina</taxon>
        <taxon>Olpidiomycetes</taxon>
        <taxon>Olpidiales</taxon>
        <taxon>Olpidiaceae</taxon>
        <taxon>Olpidium</taxon>
    </lineage>
</organism>
<name>A0A8H7ZSA1_9FUNG</name>
<evidence type="ECO:0000313" key="4">
    <source>
        <dbReference type="Proteomes" id="UP000673691"/>
    </source>
</evidence>
<keyword evidence="4" id="KW-1185">Reference proteome</keyword>
<dbReference type="InterPro" id="IPR006110">
    <property type="entry name" value="Pol_omega/Rpo6/RPB6"/>
</dbReference>
<dbReference type="SUPFAM" id="SSF63562">
    <property type="entry name" value="RPB6/omega subunit-like"/>
    <property type="match status" value="2"/>
</dbReference>
<dbReference type="GO" id="GO:0006360">
    <property type="term" value="P:transcription by RNA polymerase I"/>
    <property type="evidence" value="ECO:0007669"/>
    <property type="project" value="TreeGrafter"/>
</dbReference>
<reference evidence="3 4" key="1">
    <citation type="journal article" name="Sci. Rep.">
        <title>Genome-scale phylogenetic analyses confirm Olpidium as the closest living zoosporic fungus to the non-flagellated, terrestrial fungi.</title>
        <authorList>
            <person name="Chang Y."/>
            <person name="Rochon D."/>
            <person name="Sekimoto S."/>
            <person name="Wang Y."/>
            <person name="Chovatia M."/>
            <person name="Sandor L."/>
            <person name="Salamov A."/>
            <person name="Grigoriev I.V."/>
            <person name="Stajich J.E."/>
            <person name="Spatafora J.W."/>
        </authorList>
    </citation>
    <scope>NUCLEOTIDE SEQUENCE [LARGE SCALE GENOMIC DNA]</scope>
    <source>
        <strain evidence="3">S191</strain>
    </source>
</reference>